<name>A0A259TYM2_9BACT</name>
<dbReference type="Pfam" id="PF00578">
    <property type="entry name" value="AhpC-TSA"/>
    <property type="match status" value="1"/>
</dbReference>
<comment type="caution">
    <text evidence="4">The sequence shown here is derived from an EMBL/GenBank/DDBJ whole genome shotgun (WGS) entry which is preliminary data.</text>
</comment>
<dbReference type="GO" id="GO:0016491">
    <property type="term" value="F:oxidoreductase activity"/>
    <property type="evidence" value="ECO:0007669"/>
    <property type="project" value="InterPro"/>
</dbReference>
<dbReference type="InterPro" id="IPR000866">
    <property type="entry name" value="AhpC/TSA"/>
</dbReference>
<feature type="domain" description="Alkyl hydroperoxide reductase subunit C/ Thiol specific antioxidant" evidence="3">
    <location>
        <begin position="36"/>
        <end position="136"/>
    </location>
</feature>
<keyword evidence="2" id="KW-0732">Signal</keyword>
<evidence type="ECO:0000313" key="4">
    <source>
        <dbReference type="EMBL" id="OZC02849.1"/>
    </source>
</evidence>
<dbReference type="RefSeq" id="WP_179271079.1">
    <property type="nucleotide sequence ID" value="NZ_MQWB01000001.1"/>
</dbReference>
<organism evidence="4 5">
    <name type="scientific">Rubricoccus marinus</name>
    <dbReference type="NCBI Taxonomy" id="716817"/>
    <lineage>
        <taxon>Bacteria</taxon>
        <taxon>Pseudomonadati</taxon>
        <taxon>Rhodothermota</taxon>
        <taxon>Rhodothermia</taxon>
        <taxon>Rhodothermales</taxon>
        <taxon>Rubricoccaceae</taxon>
        <taxon>Rubricoccus</taxon>
    </lineage>
</organism>
<feature type="signal peptide" evidence="2">
    <location>
        <begin position="1"/>
        <end position="22"/>
    </location>
</feature>
<evidence type="ECO:0000256" key="2">
    <source>
        <dbReference type="SAM" id="SignalP"/>
    </source>
</evidence>
<dbReference type="Gene3D" id="3.40.30.10">
    <property type="entry name" value="Glutaredoxin"/>
    <property type="match status" value="1"/>
</dbReference>
<protein>
    <recommendedName>
        <fullName evidence="3">Alkyl hydroperoxide reductase subunit C/ Thiol specific antioxidant domain-containing protein</fullName>
    </recommendedName>
</protein>
<accession>A0A259TYM2</accession>
<keyword evidence="5" id="KW-1185">Reference proteome</keyword>
<dbReference type="GO" id="GO:0016209">
    <property type="term" value="F:antioxidant activity"/>
    <property type="evidence" value="ECO:0007669"/>
    <property type="project" value="InterPro"/>
</dbReference>
<proteinExistence type="predicted"/>
<reference evidence="4 5" key="1">
    <citation type="submission" date="2016-11" db="EMBL/GenBank/DDBJ databases">
        <title>Study of marine rhodopsin-containing bacteria.</title>
        <authorList>
            <person name="Yoshizawa S."/>
            <person name="Kumagai Y."/>
            <person name="Kogure K."/>
        </authorList>
    </citation>
    <scope>NUCLEOTIDE SEQUENCE [LARGE SCALE GENOMIC DNA]</scope>
    <source>
        <strain evidence="4 5">SG-29</strain>
    </source>
</reference>
<dbReference type="AlphaFoldDB" id="A0A259TYM2"/>
<feature type="chain" id="PRO_5013374176" description="Alkyl hydroperoxide reductase subunit C/ Thiol specific antioxidant domain-containing protein" evidence="2">
    <location>
        <begin position="23"/>
        <end position="289"/>
    </location>
</feature>
<dbReference type="SUPFAM" id="SSF52821">
    <property type="entry name" value="Rhodanese/Cell cycle control phosphatase"/>
    <property type="match status" value="1"/>
</dbReference>
<dbReference type="EMBL" id="MQWB01000001">
    <property type="protein sequence ID" value="OZC02849.1"/>
    <property type="molecule type" value="Genomic_DNA"/>
</dbReference>
<evidence type="ECO:0000256" key="1">
    <source>
        <dbReference type="SAM" id="MobiDB-lite"/>
    </source>
</evidence>
<sequence>MTRSGFLLLASLSLPLAACTDADTPTPEASASGLAAPTWVMTGPGGTFSLADAAGRPVVLQFGPSDDGTWDGLREAHLDLEAAGALVVGAVTDEHVGSLRLPFATVADPGAEIAELYGYAGRPLVVVIDAEGRLRSRSEDVTTTDQFFNLAASALLEVDEVDMPMASASESRDPKPLAPEAVAGKVRDGAALFDLRSAQEQSADGAIPNAYICSLEDFAPDVLPVNALTPVILAGPDAPEAATWAVEWGFQTVYVVQDASPLADPDAEPFAPEVDEPESRLPNRRRAIG</sequence>
<dbReference type="SUPFAM" id="SSF52833">
    <property type="entry name" value="Thioredoxin-like"/>
    <property type="match status" value="1"/>
</dbReference>
<dbReference type="InParanoid" id="A0A259TYM2"/>
<gene>
    <name evidence="4" type="ORF">BSZ36_07610</name>
</gene>
<evidence type="ECO:0000259" key="3">
    <source>
        <dbReference type="Pfam" id="PF00578"/>
    </source>
</evidence>
<dbReference type="Proteomes" id="UP000216446">
    <property type="component" value="Unassembled WGS sequence"/>
</dbReference>
<feature type="region of interest" description="Disordered" evidence="1">
    <location>
        <begin position="262"/>
        <end position="289"/>
    </location>
</feature>
<dbReference type="InterPro" id="IPR036873">
    <property type="entry name" value="Rhodanese-like_dom_sf"/>
</dbReference>
<evidence type="ECO:0000313" key="5">
    <source>
        <dbReference type="Proteomes" id="UP000216446"/>
    </source>
</evidence>
<dbReference type="InterPro" id="IPR036249">
    <property type="entry name" value="Thioredoxin-like_sf"/>
</dbReference>